<evidence type="ECO:0000313" key="1">
    <source>
        <dbReference type="EMBL" id="WXT99660.1"/>
    </source>
</evidence>
<dbReference type="InterPro" id="IPR025455">
    <property type="entry name" value="DUF4276"/>
</dbReference>
<sequence>MLNLVCFTEELSAAKMLATILPKIVPDITHQIIDFQGKTDLENNIKQKLQHYNTPNTKFLIIRDKDSGDCKEIKENLLTKIRASGKEELSLIRIACHELESFYLGDLQAVKKGLNLNSVPSQTGKKYRNPDNLSNAKQELIQNTGKLYQPVSGSKLIAPHLKLDGSNKSISFNFLISGIQKLCDS</sequence>
<dbReference type="EMBL" id="CP138327">
    <property type="protein sequence ID" value="WXT99660.1"/>
    <property type="molecule type" value="Genomic_DNA"/>
</dbReference>
<name>A0AAU6PFA4_9GAMM</name>
<reference evidence="1" key="1">
    <citation type="submission" date="2023-10" db="EMBL/GenBank/DDBJ databases">
        <title>The first scallop-associated chemosynthetic bacterial symbiont.</title>
        <authorList>
            <person name="Lin Y.-T."/>
            <person name="Sun J."/>
            <person name="Ip J.C.-H."/>
            <person name="He X."/>
            <person name="Gao Z.-M."/>
            <person name="Perez M."/>
            <person name="Xu T."/>
            <person name="Qian P.-Y."/>
            <person name="Qiu J.-W."/>
        </authorList>
    </citation>
    <scope>NUCLEOTIDE SEQUENCE</scope>
    <source>
        <strain evidence="1">Gill1</strain>
    </source>
</reference>
<gene>
    <name evidence="1" type="ORF">Ctma_0364</name>
</gene>
<proteinExistence type="predicted"/>
<evidence type="ECO:0008006" key="2">
    <source>
        <dbReference type="Google" id="ProtNLM"/>
    </source>
</evidence>
<dbReference type="AlphaFoldDB" id="A0AAU6PFA4"/>
<dbReference type="Pfam" id="PF14103">
    <property type="entry name" value="DUF4276"/>
    <property type="match status" value="1"/>
</dbReference>
<organism evidence="1">
    <name type="scientific">Catillopecten margaritatus gill symbiont</name>
    <dbReference type="NCBI Taxonomy" id="3083288"/>
    <lineage>
        <taxon>Bacteria</taxon>
        <taxon>Pseudomonadati</taxon>
        <taxon>Pseudomonadota</taxon>
        <taxon>Gammaproteobacteria</taxon>
        <taxon>sulfur-oxidizing symbionts</taxon>
    </lineage>
</organism>
<accession>A0AAU6PFA4</accession>
<protein>
    <recommendedName>
        <fullName evidence="2">DUF4276 family protein</fullName>
    </recommendedName>
</protein>